<sequence length="612" mass="67766">MHETIPGNEVYGPGTYIDKTVLPVPEDARRIFELLASRTPGFTKDTALWDTVSFEGRPDPMVPGPMKSPVVTAALHAMCGLVANELLELRDGKLANEASVTVDTDHAGIWLASTFTAFVNGKDISTLARARELPNIFDRDFEKGFGVGPLAGRATALYPTKDSRVWYQLHGSLDASKTLCSMGINMDVPLKSFQEGYDYIRERVQKWSPDELEMHNVRHGLCGSICYSPEGWRKTEMGKRLAEYPLVNYTRESYAQSTPPVPLTQLPDRRPLAGIKVVEMVRIIAGPTVGVILASFGADVIRVNCSRLADLNVLQLTLNAGKRTIDLDIGKEDEMARLKELVGDADVFVQGFRYGSLERKGLGLQKMLDMAARRNKGIVYVDENCYGPSGPFAERPGWQQIGDAASGASYVMGRSLGFEEGTSVLPPLPISDMTTGVVGALATMLAIRDRAQKGGSYHVVSSLVAGDAILVDPEVGLYPVEVVEKTLNTFEFARSSPDQFVSEIMIQVIDGWKRVFPEYLAQDSPFMMSFEDSPWGRMDMLRPVARLDDKDASPTWKNAPVPNCHHDQNITWHDHVPGRLYVRFRCRTRRIKESLGEQCSQGCFREVINALV</sequence>
<keyword evidence="2" id="KW-0808">Transferase</keyword>
<dbReference type="PANTHER" id="PTHR48229">
    <property type="entry name" value="CAIB/BAIF FAMILY ENZYME (AFU_ORTHOLOGUE AFUA_1G05360)-RELATED"/>
    <property type="match status" value="1"/>
</dbReference>
<organism evidence="2 3">
    <name type="scientific">Penicillium italicum</name>
    <name type="common">Blue mold</name>
    <dbReference type="NCBI Taxonomy" id="40296"/>
    <lineage>
        <taxon>Eukaryota</taxon>
        <taxon>Fungi</taxon>
        <taxon>Dikarya</taxon>
        <taxon>Ascomycota</taxon>
        <taxon>Pezizomycotina</taxon>
        <taxon>Eurotiomycetes</taxon>
        <taxon>Eurotiomycetidae</taxon>
        <taxon>Eurotiales</taxon>
        <taxon>Aspergillaceae</taxon>
        <taxon>Penicillium</taxon>
    </lineage>
</organism>
<dbReference type="PANTHER" id="PTHR48229:SF1">
    <property type="entry name" value="ALPHA METHYLACYL-COA RACEMASE-RELATED"/>
    <property type="match status" value="1"/>
</dbReference>
<dbReference type="AlphaFoldDB" id="A0A0A2KYV9"/>
<dbReference type="InterPro" id="IPR003673">
    <property type="entry name" value="CoA-Trfase_fam_III"/>
</dbReference>
<gene>
    <name evidence="2" type="ORF">PITC_000330</name>
</gene>
<dbReference type="InterPro" id="IPR023606">
    <property type="entry name" value="CoA-Trfase_III_dom_1_sf"/>
</dbReference>
<proteinExistence type="inferred from homology"/>
<dbReference type="PhylomeDB" id="A0A0A2KYV9"/>
<reference evidence="2 3" key="1">
    <citation type="journal article" date="2015" name="Mol. Plant Microbe Interact.">
        <title>Genome, transcriptome, and functional analyses of Penicillium expansum provide new insights into secondary metabolism and pathogenicity.</title>
        <authorList>
            <person name="Ballester A.R."/>
            <person name="Marcet-Houben M."/>
            <person name="Levin E."/>
            <person name="Sela N."/>
            <person name="Selma-Lazaro C."/>
            <person name="Carmona L."/>
            <person name="Wisniewski M."/>
            <person name="Droby S."/>
            <person name="Gonzalez-Candelas L."/>
            <person name="Gabaldon T."/>
        </authorList>
    </citation>
    <scope>NUCLEOTIDE SEQUENCE [LARGE SCALE GENOMIC DNA]</scope>
    <source>
        <strain evidence="2 3">PHI-1</strain>
    </source>
</reference>
<evidence type="ECO:0000313" key="3">
    <source>
        <dbReference type="Proteomes" id="UP000030104"/>
    </source>
</evidence>
<keyword evidence="3" id="KW-1185">Reference proteome</keyword>
<dbReference type="GO" id="GO:0016740">
    <property type="term" value="F:transferase activity"/>
    <property type="evidence" value="ECO:0007669"/>
    <property type="project" value="UniProtKB-KW"/>
</dbReference>
<dbReference type="EMBL" id="JQGA01001136">
    <property type="protein sequence ID" value="KGO69535.1"/>
    <property type="molecule type" value="Genomic_DNA"/>
</dbReference>
<dbReference type="STRING" id="40296.A0A0A2KYV9"/>
<dbReference type="Pfam" id="PF02515">
    <property type="entry name" value="CoA_transf_3"/>
    <property type="match status" value="1"/>
</dbReference>
<evidence type="ECO:0000313" key="2">
    <source>
        <dbReference type="EMBL" id="KGO69535.1"/>
    </source>
</evidence>
<dbReference type="Proteomes" id="UP000030104">
    <property type="component" value="Unassembled WGS sequence"/>
</dbReference>
<dbReference type="OMA" id="SENCYGP"/>
<dbReference type="OrthoDB" id="2308815at2759"/>
<accession>A0A0A2KYV9</accession>
<name>A0A0A2KYV9_PENIT</name>
<comment type="caution">
    <text evidence="2">The sequence shown here is derived from an EMBL/GenBank/DDBJ whole genome shotgun (WGS) entry which is preliminary data.</text>
</comment>
<dbReference type="Gene3D" id="3.40.50.10540">
    <property type="entry name" value="Crotonobetainyl-coa:carnitine coa-transferase, domain 1"/>
    <property type="match status" value="1"/>
</dbReference>
<dbReference type="HOGENOM" id="CLU_021588_1_1_1"/>
<evidence type="ECO:0000256" key="1">
    <source>
        <dbReference type="ARBA" id="ARBA00008383"/>
    </source>
</evidence>
<dbReference type="InterPro" id="IPR052985">
    <property type="entry name" value="CoA-trans_III_biosynth/detox"/>
</dbReference>
<dbReference type="SUPFAM" id="SSF89796">
    <property type="entry name" value="CoA-transferase family III (CaiB/BaiF)"/>
    <property type="match status" value="2"/>
</dbReference>
<comment type="similarity">
    <text evidence="1">Belongs to the CoA-transferase III family.</text>
</comment>
<protein>
    <submittedName>
        <fullName evidence="2">CoA-transferase family III</fullName>
    </submittedName>
</protein>